<keyword evidence="6" id="KW-1185">Reference proteome</keyword>
<name>A0A6I9QIJ5_ELAGV</name>
<accession>A0A6I9QIJ5</accession>
<evidence type="ECO:0000256" key="4">
    <source>
        <dbReference type="ARBA" id="ARBA00023004"/>
    </source>
</evidence>
<dbReference type="GO" id="GO:0020037">
    <property type="term" value="F:heme binding"/>
    <property type="evidence" value="ECO:0007669"/>
    <property type="project" value="InterPro"/>
</dbReference>
<keyword evidence="5" id="KW-0472">Membrane</keyword>
<evidence type="ECO:0000256" key="1">
    <source>
        <dbReference type="ARBA" id="ARBA00010617"/>
    </source>
</evidence>
<reference evidence="7" key="1">
    <citation type="submission" date="2025-08" db="UniProtKB">
        <authorList>
            <consortium name="RefSeq"/>
        </authorList>
    </citation>
    <scope>IDENTIFICATION</scope>
</reference>
<keyword evidence="5" id="KW-0812">Transmembrane</keyword>
<dbReference type="InterPro" id="IPR001128">
    <property type="entry name" value="Cyt_P450"/>
</dbReference>
<keyword evidence="3" id="KW-0560">Oxidoreductase</keyword>
<feature type="non-terminal residue" evidence="7">
    <location>
        <position position="354"/>
    </location>
</feature>
<proteinExistence type="inferred from homology"/>
<evidence type="ECO:0000256" key="5">
    <source>
        <dbReference type="SAM" id="Phobius"/>
    </source>
</evidence>
<evidence type="ECO:0000256" key="2">
    <source>
        <dbReference type="ARBA" id="ARBA00022723"/>
    </source>
</evidence>
<evidence type="ECO:0000313" key="6">
    <source>
        <dbReference type="Proteomes" id="UP000504607"/>
    </source>
</evidence>
<keyword evidence="5" id="KW-1133">Transmembrane helix</keyword>
<dbReference type="Pfam" id="PF00067">
    <property type="entry name" value="p450"/>
    <property type="match status" value="1"/>
</dbReference>
<dbReference type="Proteomes" id="UP000504607">
    <property type="component" value="Unplaced"/>
</dbReference>
<keyword evidence="4" id="KW-0408">Iron</keyword>
<dbReference type="OrthoDB" id="1470350at2759"/>
<organism evidence="6 7">
    <name type="scientific">Elaeis guineensis var. tenera</name>
    <name type="common">Oil palm</name>
    <dbReference type="NCBI Taxonomy" id="51953"/>
    <lineage>
        <taxon>Eukaryota</taxon>
        <taxon>Viridiplantae</taxon>
        <taxon>Streptophyta</taxon>
        <taxon>Embryophyta</taxon>
        <taxon>Tracheophyta</taxon>
        <taxon>Spermatophyta</taxon>
        <taxon>Magnoliopsida</taxon>
        <taxon>Liliopsida</taxon>
        <taxon>Arecaceae</taxon>
        <taxon>Arecoideae</taxon>
        <taxon>Cocoseae</taxon>
        <taxon>Elaeidinae</taxon>
        <taxon>Elaeis</taxon>
    </lineage>
</organism>
<sequence>MDLETFQSHFSFLFFSFTSIFLVFTLSLQLLRSRPWWCNCSVCEAYVTSSWTADFDNLCDWYAHLLQQSPTRTIHIHVLCNIITVNPDNVEHMLKTRFDNYPKGKPFSSILGDFLGRGIFNVDGDVWRFQRKIATIELGSTSVRSFSCRIVSCESRRRLLPLLVSVADTVQVLDFQDVFRRFSFDNICKISFGLDPGCLKLSLPMSEFAAAFDTASRLSALRAAAAAPVVWKAKRLLNWGSERELRRAIRLVNLLADEVIRQRRKFGFSSSHDLLSRFMASIDDEWYLRDIVISFMLAGRDTVASALTSFFMLLSRHTAVQANIRREIKLVTRSGGDGCGASVASYDITPPIRD</sequence>
<evidence type="ECO:0000256" key="3">
    <source>
        <dbReference type="ARBA" id="ARBA00023002"/>
    </source>
</evidence>
<comment type="similarity">
    <text evidence="1">Belongs to the cytochrome P450 family.</text>
</comment>
<dbReference type="InterPro" id="IPR036396">
    <property type="entry name" value="Cyt_P450_sf"/>
</dbReference>
<dbReference type="Gene3D" id="1.10.630.10">
    <property type="entry name" value="Cytochrome P450"/>
    <property type="match status" value="1"/>
</dbReference>
<dbReference type="InParanoid" id="A0A6I9QIJ5"/>
<dbReference type="GO" id="GO:0004497">
    <property type="term" value="F:monooxygenase activity"/>
    <property type="evidence" value="ECO:0007669"/>
    <property type="project" value="InterPro"/>
</dbReference>
<dbReference type="PANTHER" id="PTHR24296">
    <property type="entry name" value="CYTOCHROME P450"/>
    <property type="match status" value="1"/>
</dbReference>
<dbReference type="RefSeq" id="XP_010910194.2">
    <property type="nucleotide sequence ID" value="XM_010911892.2"/>
</dbReference>
<evidence type="ECO:0000313" key="7">
    <source>
        <dbReference type="RefSeq" id="XP_010910194.2"/>
    </source>
</evidence>
<feature type="transmembrane region" description="Helical" evidence="5">
    <location>
        <begin position="12"/>
        <end position="31"/>
    </location>
</feature>
<dbReference type="GO" id="GO:0005506">
    <property type="term" value="F:iron ion binding"/>
    <property type="evidence" value="ECO:0007669"/>
    <property type="project" value="InterPro"/>
</dbReference>
<gene>
    <name evidence="7" type="primary">LOC105036146</name>
</gene>
<protein>
    <submittedName>
        <fullName evidence="7">Cytochrome P450 94C1-like</fullName>
    </submittedName>
</protein>
<dbReference type="GO" id="GO:0016705">
    <property type="term" value="F:oxidoreductase activity, acting on paired donors, with incorporation or reduction of molecular oxygen"/>
    <property type="evidence" value="ECO:0007669"/>
    <property type="project" value="InterPro"/>
</dbReference>
<dbReference type="AlphaFoldDB" id="A0A6I9QIJ5"/>
<keyword evidence="2" id="KW-0479">Metal-binding</keyword>
<dbReference type="SUPFAM" id="SSF48264">
    <property type="entry name" value="Cytochrome P450"/>
    <property type="match status" value="1"/>
</dbReference>